<evidence type="ECO:0000313" key="1">
    <source>
        <dbReference type="EMBL" id="ETJ42124.1"/>
    </source>
</evidence>
<accession>W1YLN0</accession>
<dbReference type="AlphaFoldDB" id="W1YLN0"/>
<reference evidence="1" key="1">
    <citation type="submission" date="2013-12" db="EMBL/GenBank/DDBJ databases">
        <title>A Varibaculum cambriense genome reconstructed from a premature infant gut community with otherwise low bacterial novelty that shifts toward anaerobic metabolism during the third week of life.</title>
        <authorList>
            <person name="Brown C.T."/>
            <person name="Sharon I."/>
            <person name="Thomas B.C."/>
            <person name="Castelle C.J."/>
            <person name="Morowitz M.J."/>
            <person name="Banfield J.F."/>
        </authorList>
    </citation>
    <scope>NUCLEOTIDE SEQUENCE</scope>
</reference>
<feature type="non-terminal residue" evidence="1">
    <location>
        <position position="78"/>
    </location>
</feature>
<feature type="non-terminal residue" evidence="1">
    <location>
        <position position="1"/>
    </location>
</feature>
<dbReference type="EMBL" id="AZMM01003910">
    <property type="protein sequence ID" value="ETJ42124.1"/>
    <property type="molecule type" value="Genomic_DNA"/>
</dbReference>
<gene>
    <name evidence="1" type="ORF">Q604_UNBC03910G0001</name>
</gene>
<protein>
    <submittedName>
        <fullName evidence="1">Uncharacterized protein</fullName>
    </submittedName>
</protein>
<proteinExistence type="predicted"/>
<name>W1YLN0_9ZZZZ</name>
<sequence>GLRFTLEVDSGTLVRGTGRGVGRAQSTTMNDACTRRGSFGLGQDRQDVASGCGCGCALRTRSAVTTGRNQYVACRPDP</sequence>
<comment type="caution">
    <text evidence="1">The sequence shown here is derived from an EMBL/GenBank/DDBJ whole genome shotgun (WGS) entry which is preliminary data.</text>
</comment>
<organism evidence="1">
    <name type="scientific">human gut metagenome</name>
    <dbReference type="NCBI Taxonomy" id="408170"/>
    <lineage>
        <taxon>unclassified sequences</taxon>
        <taxon>metagenomes</taxon>
        <taxon>organismal metagenomes</taxon>
    </lineage>
</organism>